<sequence>MPLQKKPDWLKIKLPSGNEFKDVFETLKSYNLSTVCQEARCPNIAECWAKKSATIMILGKICTRACRFCAVTTGNPKGYLELDEPKNVAEVIKKFGLKYVVITSVDRDDLEDLGSTHYARTVQAIKQKNPDIKIEVLIPDFNCKEEFLKKIIDARPFVIGHNLETVQRLTPYIRDRRCGYEKSLNVLRLIKEFEPKILTKSGFMLGLGEKEKEIIETLKDLKEAQVDIVTIGQYLQPTRRHISVKRYYTPDEFNKFKKIGEEMGIKYVISGPLVRSSYHASEIF</sequence>
<keyword evidence="4 9" id="KW-0949">S-adenosyl-L-methionine</keyword>
<dbReference type="CDD" id="cd01335">
    <property type="entry name" value="Radical_SAM"/>
    <property type="match status" value="1"/>
</dbReference>
<feature type="domain" description="Radical SAM core" evidence="10">
    <location>
        <begin position="48"/>
        <end position="266"/>
    </location>
</feature>
<reference evidence="11" key="1">
    <citation type="journal article" date="2020" name="mSystems">
        <title>Genome- and Community-Level Interaction Insights into Carbon Utilization and Element Cycling Functions of Hydrothermarchaeota in Hydrothermal Sediment.</title>
        <authorList>
            <person name="Zhou Z."/>
            <person name="Liu Y."/>
            <person name="Xu W."/>
            <person name="Pan J."/>
            <person name="Luo Z.H."/>
            <person name="Li M."/>
        </authorList>
    </citation>
    <scope>NUCLEOTIDE SEQUENCE [LARGE SCALE GENOMIC DNA]</scope>
    <source>
        <strain evidence="11">SpSt-783</strain>
    </source>
</reference>
<dbReference type="PANTHER" id="PTHR10949">
    <property type="entry name" value="LIPOYL SYNTHASE"/>
    <property type="match status" value="1"/>
</dbReference>
<dbReference type="InterPro" id="IPR006638">
    <property type="entry name" value="Elp3/MiaA/NifB-like_rSAM"/>
</dbReference>
<feature type="binding site" evidence="9">
    <location>
        <position position="36"/>
    </location>
    <ligand>
        <name>[4Fe-4S] cluster</name>
        <dbReference type="ChEBI" id="CHEBI:49883"/>
        <label>1</label>
    </ligand>
</feature>
<dbReference type="SFLD" id="SFLDF00271">
    <property type="entry name" value="lipoyl_synthase"/>
    <property type="match status" value="1"/>
</dbReference>
<dbReference type="Gene3D" id="3.20.20.70">
    <property type="entry name" value="Aldolase class I"/>
    <property type="match status" value="1"/>
</dbReference>
<comment type="subcellular location">
    <subcellularLocation>
        <location evidence="9">Cytoplasm</location>
    </subcellularLocation>
</comment>
<dbReference type="AlphaFoldDB" id="A0A7C6AH06"/>
<feature type="binding site" evidence="9">
    <location>
        <position position="66"/>
    </location>
    <ligand>
        <name>[4Fe-4S] cluster</name>
        <dbReference type="ChEBI" id="CHEBI:49883"/>
        <label>2</label>
        <note>4Fe-4S-S-AdoMet</note>
    </ligand>
</feature>
<dbReference type="HAMAP" id="MF_00206">
    <property type="entry name" value="Lipoyl_synth"/>
    <property type="match status" value="1"/>
</dbReference>
<gene>
    <name evidence="9 11" type="primary">lipA</name>
    <name evidence="11" type="ORF">ENV70_04870</name>
</gene>
<dbReference type="GO" id="GO:0016992">
    <property type="term" value="F:lipoate synthase activity"/>
    <property type="evidence" value="ECO:0007669"/>
    <property type="project" value="UniProtKB-UniRule"/>
</dbReference>
<feature type="binding site" evidence="9">
    <location>
        <position position="69"/>
    </location>
    <ligand>
        <name>[4Fe-4S] cluster</name>
        <dbReference type="ChEBI" id="CHEBI:49883"/>
        <label>2</label>
        <note>4Fe-4S-S-AdoMet</note>
    </ligand>
</feature>
<dbReference type="EC" id="2.8.1.8" evidence="9"/>
<dbReference type="SUPFAM" id="SSF102114">
    <property type="entry name" value="Radical SAM enzymes"/>
    <property type="match status" value="1"/>
</dbReference>
<evidence type="ECO:0000256" key="1">
    <source>
        <dbReference type="ARBA" id="ARBA00022485"/>
    </source>
</evidence>
<dbReference type="NCBIfam" id="NF004019">
    <property type="entry name" value="PRK05481.1"/>
    <property type="match status" value="1"/>
</dbReference>
<feature type="binding site" evidence="9">
    <location>
        <position position="47"/>
    </location>
    <ligand>
        <name>[4Fe-4S] cluster</name>
        <dbReference type="ChEBI" id="CHEBI:49883"/>
        <label>1</label>
    </ligand>
</feature>
<feature type="binding site" evidence="9">
    <location>
        <position position="62"/>
    </location>
    <ligand>
        <name>[4Fe-4S] cluster</name>
        <dbReference type="ChEBI" id="CHEBI:49883"/>
        <label>2</label>
        <note>4Fe-4S-S-AdoMet</note>
    </ligand>
</feature>
<dbReference type="Pfam" id="PF04055">
    <property type="entry name" value="Radical_SAM"/>
    <property type="match status" value="1"/>
</dbReference>
<comment type="function">
    <text evidence="9">Catalyzes the radical-mediated insertion of two sulfur atoms into the C-6 and C-8 positions of the octanoyl moiety bound to the lipoyl domains of lipoate-dependent enzymes, thereby converting the octanoylated domains into lipoylated derivatives.</text>
</comment>
<comment type="cofactor">
    <cofactor evidence="9">
        <name>[4Fe-4S] cluster</name>
        <dbReference type="ChEBI" id="CHEBI:49883"/>
    </cofactor>
    <text evidence="9">Binds 2 [4Fe-4S] clusters per subunit. One cluster is coordinated with 3 cysteines and an exchangeable S-adenosyl-L-methionine.</text>
</comment>
<dbReference type="NCBIfam" id="TIGR00510">
    <property type="entry name" value="lipA"/>
    <property type="match status" value="1"/>
</dbReference>
<evidence type="ECO:0000256" key="5">
    <source>
        <dbReference type="ARBA" id="ARBA00022723"/>
    </source>
</evidence>
<dbReference type="PROSITE" id="PS51918">
    <property type="entry name" value="RADICAL_SAM"/>
    <property type="match status" value="1"/>
</dbReference>
<evidence type="ECO:0000256" key="6">
    <source>
        <dbReference type="ARBA" id="ARBA00023004"/>
    </source>
</evidence>
<evidence type="ECO:0000256" key="9">
    <source>
        <dbReference type="HAMAP-Rule" id="MF_00206"/>
    </source>
</evidence>
<name>A0A7C6AH06_UNCW3</name>
<dbReference type="GO" id="GO:0051539">
    <property type="term" value="F:4 iron, 4 sulfur cluster binding"/>
    <property type="evidence" value="ECO:0007669"/>
    <property type="project" value="UniProtKB-UniRule"/>
</dbReference>
<dbReference type="InterPro" id="IPR013785">
    <property type="entry name" value="Aldolase_TIM"/>
</dbReference>
<evidence type="ECO:0000313" key="11">
    <source>
        <dbReference type="EMBL" id="HHS62930.1"/>
    </source>
</evidence>
<dbReference type="InterPro" id="IPR003698">
    <property type="entry name" value="Lipoyl_synth"/>
</dbReference>
<accession>A0A7C6AH06</accession>
<keyword evidence="2 9" id="KW-0963">Cytoplasm</keyword>
<evidence type="ECO:0000256" key="2">
    <source>
        <dbReference type="ARBA" id="ARBA00022490"/>
    </source>
</evidence>
<dbReference type="GO" id="GO:0046872">
    <property type="term" value="F:metal ion binding"/>
    <property type="evidence" value="ECO:0007669"/>
    <property type="project" value="UniProtKB-KW"/>
</dbReference>
<dbReference type="UniPathway" id="UPA00538">
    <property type="reaction ID" value="UER00593"/>
</dbReference>
<protein>
    <recommendedName>
        <fullName evidence="9">Lipoyl synthase</fullName>
        <ecNumber evidence="9">2.8.1.8</ecNumber>
    </recommendedName>
    <alternativeName>
        <fullName evidence="9">Lip-syn</fullName>
        <shortName evidence="9">LS</shortName>
    </alternativeName>
    <alternativeName>
        <fullName evidence="9">Lipoate synthase</fullName>
    </alternativeName>
    <alternativeName>
        <fullName evidence="9">Lipoic acid synthase</fullName>
    </alternativeName>
    <alternativeName>
        <fullName evidence="9">Sulfur insertion protein LipA</fullName>
    </alternativeName>
</protein>
<evidence type="ECO:0000256" key="3">
    <source>
        <dbReference type="ARBA" id="ARBA00022679"/>
    </source>
</evidence>
<dbReference type="Pfam" id="PF16881">
    <property type="entry name" value="LIAS_N"/>
    <property type="match status" value="1"/>
</dbReference>
<keyword evidence="3 9" id="KW-0808">Transferase</keyword>
<dbReference type="SMART" id="SM00729">
    <property type="entry name" value="Elp3"/>
    <property type="match status" value="1"/>
</dbReference>
<organism evidence="11">
    <name type="scientific">candidate division WOR-3 bacterium</name>
    <dbReference type="NCBI Taxonomy" id="2052148"/>
    <lineage>
        <taxon>Bacteria</taxon>
        <taxon>Bacteria division WOR-3</taxon>
    </lineage>
</organism>
<keyword evidence="1 9" id="KW-0004">4Fe-4S</keyword>
<dbReference type="InterPro" id="IPR007197">
    <property type="entry name" value="rSAM"/>
</dbReference>
<evidence type="ECO:0000256" key="7">
    <source>
        <dbReference type="ARBA" id="ARBA00023014"/>
    </source>
</evidence>
<dbReference type="SFLD" id="SFLDS00029">
    <property type="entry name" value="Radical_SAM"/>
    <property type="match status" value="1"/>
</dbReference>
<dbReference type="InterPro" id="IPR058240">
    <property type="entry name" value="rSAM_sf"/>
</dbReference>
<keyword evidence="7 9" id="KW-0411">Iron-sulfur</keyword>
<proteinExistence type="inferred from homology"/>
<comment type="similarity">
    <text evidence="9">Belongs to the radical SAM superfamily. Lipoyl synthase family.</text>
</comment>
<dbReference type="SFLD" id="SFLDG01058">
    <property type="entry name" value="lipoyl_synthase_like"/>
    <property type="match status" value="1"/>
</dbReference>
<dbReference type="PANTHER" id="PTHR10949:SF0">
    <property type="entry name" value="LIPOYL SYNTHASE, MITOCHONDRIAL"/>
    <property type="match status" value="1"/>
</dbReference>
<feature type="binding site" evidence="9">
    <location>
        <position position="41"/>
    </location>
    <ligand>
        <name>[4Fe-4S] cluster</name>
        <dbReference type="ChEBI" id="CHEBI:49883"/>
        <label>1</label>
    </ligand>
</feature>
<keyword evidence="5 9" id="KW-0479">Metal-binding</keyword>
<dbReference type="NCBIfam" id="NF009544">
    <property type="entry name" value="PRK12928.1"/>
    <property type="match status" value="1"/>
</dbReference>
<dbReference type="FunFam" id="3.20.20.70:FF:000040">
    <property type="entry name" value="Lipoyl synthase"/>
    <property type="match status" value="1"/>
</dbReference>
<evidence type="ECO:0000256" key="4">
    <source>
        <dbReference type="ARBA" id="ARBA00022691"/>
    </source>
</evidence>
<evidence type="ECO:0000256" key="8">
    <source>
        <dbReference type="ARBA" id="ARBA00047326"/>
    </source>
</evidence>
<dbReference type="EMBL" id="DTHJ01000099">
    <property type="protein sequence ID" value="HHS62930.1"/>
    <property type="molecule type" value="Genomic_DNA"/>
</dbReference>
<comment type="pathway">
    <text evidence="9">Protein modification; protein lipoylation via endogenous pathway; protein N(6)-(lipoyl)lysine from octanoyl-[acyl-carrier-protein]: step 2/2.</text>
</comment>
<comment type="caution">
    <text evidence="11">The sequence shown here is derived from an EMBL/GenBank/DDBJ whole genome shotgun (WGS) entry which is preliminary data.</text>
</comment>
<dbReference type="GO" id="GO:0005737">
    <property type="term" value="C:cytoplasm"/>
    <property type="evidence" value="ECO:0007669"/>
    <property type="project" value="UniProtKB-SubCell"/>
</dbReference>
<keyword evidence="6 9" id="KW-0408">Iron</keyword>
<dbReference type="InterPro" id="IPR031691">
    <property type="entry name" value="LIAS_N"/>
</dbReference>
<comment type="catalytic activity">
    <reaction evidence="8 9">
        <text>[[Fe-S] cluster scaffold protein carrying a second [4Fe-4S](2+) cluster] + N(6)-octanoyl-L-lysyl-[protein] + 2 oxidized [2Fe-2S]-[ferredoxin] + 2 S-adenosyl-L-methionine + 4 H(+) = [[Fe-S] cluster scaffold protein] + N(6)-[(R)-dihydrolipoyl]-L-lysyl-[protein] + 4 Fe(3+) + 2 hydrogen sulfide + 2 5'-deoxyadenosine + 2 L-methionine + 2 reduced [2Fe-2S]-[ferredoxin]</text>
        <dbReference type="Rhea" id="RHEA:16585"/>
        <dbReference type="Rhea" id="RHEA-COMP:9928"/>
        <dbReference type="Rhea" id="RHEA-COMP:10000"/>
        <dbReference type="Rhea" id="RHEA-COMP:10001"/>
        <dbReference type="Rhea" id="RHEA-COMP:10475"/>
        <dbReference type="Rhea" id="RHEA-COMP:14568"/>
        <dbReference type="Rhea" id="RHEA-COMP:14569"/>
        <dbReference type="ChEBI" id="CHEBI:15378"/>
        <dbReference type="ChEBI" id="CHEBI:17319"/>
        <dbReference type="ChEBI" id="CHEBI:29034"/>
        <dbReference type="ChEBI" id="CHEBI:29919"/>
        <dbReference type="ChEBI" id="CHEBI:33722"/>
        <dbReference type="ChEBI" id="CHEBI:33737"/>
        <dbReference type="ChEBI" id="CHEBI:33738"/>
        <dbReference type="ChEBI" id="CHEBI:57844"/>
        <dbReference type="ChEBI" id="CHEBI:59789"/>
        <dbReference type="ChEBI" id="CHEBI:78809"/>
        <dbReference type="ChEBI" id="CHEBI:83100"/>
        <dbReference type="EC" id="2.8.1.8"/>
    </reaction>
</comment>
<feature type="binding site" evidence="9">
    <location>
        <position position="277"/>
    </location>
    <ligand>
        <name>[4Fe-4S] cluster</name>
        <dbReference type="ChEBI" id="CHEBI:49883"/>
        <label>1</label>
    </ligand>
</feature>
<dbReference type="PIRSF" id="PIRSF005963">
    <property type="entry name" value="Lipoyl_synth"/>
    <property type="match status" value="1"/>
</dbReference>
<evidence type="ECO:0000259" key="10">
    <source>
        <dbReference type="PROSITE" id="PS51918"/>
    </source>
</evidence>
<dbReference type="GO" id="GO:0009249">
    <property type="term" value="P:protein lipoylation"/>
    <property type="evidence" value="ECO:0007669"/>
    <property type="project" value="UniProtKB-UniRule"/>
</dbReference>